<dbReference type="SUPFAM" id="SSF53474">
    <property type="entry name" value="alpha/beta-Hydrolases"/>
    <property type="match status" value="1"/>
</dbReference>
<evidence type="ECO:0000256" key="2">
    <source>
        <dbReference type="ARBA" id="ARBA00009431"/>
    </source>
</evidence>
<sequence>MASQIRVHSSFFSTIFLLILLSLTIFTINVVALTKEQELDRIISLPGQPPVTFSQFSGYVTVNEGHGRALFYWLTEATTHPEKKPLVLWLNGGPGCSSVAYGSSEEIGPFRINRTGSSLYLNKYSWNKVANILFLESPAGVGFSYSNTSSDLKDSGDKRTAQDALIFLTRWMSRFPQYKYRDFYISGESYAGHYVPQLAHAIVNYNKKFSHPIINLKGLIVGNAVTDNKYDGIGTVTYWWSHSMISDKSYKKIMNSCNFTSENSSKKCDEIVSYAVNHEFGHIDQYSIYTPYCNVVQNETNLNKYVRFKNTIIHRPLSGYDPCTENYAEEYYNRHDVQRAMHANTTGISYKWTACSDILLKNWKDSDDSVLPIYKKLMAAGLRIWVFSGDTDSVVPVTATRFSLSHLNLKIKTPWYPWYSGTQVGGWTEVYDGLTFATIRGSGHEVPLFQPRRAFILFQSFLAGKELPK</sequence>
<dbReference type="FunFam" id="3.40.50.1820:FF:000013">
    <property type="entry name" value="Carboxypeptidase"/>
    <property type="match status" value="1"/>
</dbReference>
<evidence type="ECO:0000256" key="4">
    <source>
        <dbReference type="ARBA" id="ARBA00022645"/>
    </source>
</evidence>
<organism evidence="12 13">
    <name type="scientific">Anisodus acutangulus</name>
    <dbReference type="NCBI Taxonomy" id="402998"/>
    <lineage>
        <taxon>Eukaryota</taxon>
        <taxon>Viridiplantae</taxon>
        <taxon>Streptophyta</taxon>
        <taxon>Embryophyta</taxon>
        <taxon>Tracheophyta</taxon>
        <taxon>Spermatophyta</taxon>
        <taxon>Magnoliopsida</taxon>
        <taxon>eudicotyledons</taxon>
        <taxon>Gunneridae</taxon>
        <taxon>Pentapetalae</taxon>
        <taxon>asterids</taxon>
        <taxon>lamiids</taxon>
        <taxon>Solanales</taxon>
        <taxon>Solanaceae</taxon>
        <taxon>Solanoideae</taxon>
        <taxon>Hyoscyameae</taxon>
        <taxon>Anisodus</taxon>
    </lineage>
</organism>
<dbReference type="InterPro" id="IPR029058">
    <property type="entry name" value="AB_hydrolase_fold"/>
</dbReference>
<evidence type="ECO:0000256" key="8">
    <source>
        <dbReference type="ARBA" id="ARBA00023157"/>
    </source>
</evidence>
<accession>A0A9Q1QUV6</accession>
<dbReference type="GO" id="GO:0004185">
    <property type="term" value="F:serine-type carboxypeptidase activity"/>
    <property type="evidence" value="ECO:0007669"/>
    <property type="project" value="UniProtKB-UniRule"/>
</dbReference>
<evidence type="ECO:0000256" key="7">
    <source>
        <dbReference type="ARBA" id="ARBA00022801"/>
    </source>
</evidence>
<feature type="transmembrane region" description="Helical" evidence="11">
    <location>
        <begin position="12"/>
        <end position="33"/>
    </location>
</feature>
<evidence type="ECO:0000313" key="12">
    <source>
        <dbReference type="EMBL" id="KAJ8527076.1"/>
    </source>
</evidence>
<name>A0A9Q1QUV6_9SOLA</name>
<keyword evidence="3" id="KW-0964">Secreted</keyword>
<keyword evidence="11" id="KW-0472">Membrane</keyword>
<evidence type="ECO:0000256" key="3">
    <source>
        <dbReference type="ARBA" id="ARBA00022525"/>
    </source>
</evidence>
<dbReference type="Gene3D" id="6.10.250.940">
    <property type="match status" value="1"/>
</dbReference>
<evidence type="ECO:0000313" key="13">
    <source>
        <dbReference type="Proteomes" id="UP001152561"/>
    </source>
</evidence>
<evidence type="ECO:0000256" key="6">
    <source>
        <dbReference type="ARBA" id="ARBA00022729"/>
    </source>
</evidence>
<dbReference type="GO" id="GO:0006508">
    <property type="term" value="P:proteolysis"/>
    <property type="evidence" value="ECO:0007669"/>
    <property type="project" value="UniProtKB-KW"/>
</dbReference>
<gene>
    <name evidence="12" type="ORF">K7X08_029553</name>
</gene>
<evidence type="ECO:0000256" key="5">
    <source>
        <dbReference type="ARBA" id="ARBA00022670"/>
    </source>
</evidence>
<dbReference type="GO" id="GO:0009742">
    <property type="term" value="P:brassinosteroid mediated signaling pathway"/>
    <property type="evidence" value="ECO:0007669"/>
    <property type="project" value="TreeGrafter"/>
</dbReference>
<comment type="caution">
    <text evidence="12">The sequence shown here is derived from an EMBL/GenBank/DDBJ whole genome shotgun (WGS) entry which is preliminary data.</text>
</comment>
<keyword evidence="11" id="KW-1133">Transmembrane helix</keyword>
<keyword evidence="7 10" id="KW-0378">Hydrolase</keyword>
<keyword evidence="9" id="KW-0325">Glycoprotein</keyword>
<dbReference type="OrthoDB" id="443318at2759"/>
<dbReference type="PRINTS" id="PR00724">
    <property type="entry name" value="CRBOXYPTASEC"/>
</dbReference>
<reference evidence="13" key="1">
    <citation type="journal article" date="2023" name="Proc. Natl. Acad. Sci. U.S.A.">
        <title>Genomic and structural basis for evolution of tropane alkaloid biosynthesis.</title>
        <authorList>
            <person name="Wanga Y.-J."/>
            <person name="Taina T."/>
            <person name="Yua J.-Y."/>
            <person name="Lia J."/>
            <person name="Xua B."/>
            <person name="Chenc J."/>
            <person name="D'Auriad J.C."/>
            <person name="Huanga J.-P."/>
            <person name="Huanga S.-X."/>
        </authorList>
    </citation>
    <scope>NUCLEOTIDE SEQUENCE [LARGE SCALE GENOMIC DNA]</scope>
    <source>
        <strain evidence="13">cv. KIB-2019</strain>
    </source>
</reference>
<comment type="subcellular location">
    <subcellularLocation>
        <location evidence="1">Secreted</location>
    </subcellularLocation>
</comment>
<dbReference type="FunFam" id="3.40.50.11320:FF:000002">
    <property type="entry name" value="Carboxypeptidase"/>
    <property type="match status" value="1"/>
</dbReference>
<dbReference type="InterPro" id="IPR033124">
    <property type="entry name" value="Ser_caboxypep_his_AS"/>
</dbReference>
<evidence type="ECO:0000256" key="10">
    <source>
        <dbReference type="RuleBase" id="RU361156"/>
    </source>
</evidence>
<keyword evidence="4 10" id="KW-0121">Carboxypeptidase</keyword>
<dbReference type="Gene3D" id="3.40.50.1820">
    <property type="entry name" value="alpha/beta hydrolase"/>
    <property type="match status" value="1"/>
</dbReference>
<keyword evidence="13" id="KW-1185">Reference proteome</keyword>
<dbReference type="Pfam" id="PF00450">
    <property type="entry name" value="Peptidase_S10"/>
    <property type="match status" value="1"/>
</dbReference>
<dbReference type="GO" id="GO:0005615">
    <property type="term" value="C:extracellular space"/>
    <property type="evidence" value="ECO:0007669"/>
    <property type="project" value="TreeGrafter"/>
</dbReference>
<dbReference type="PROSITE" id="PS00131">
    <property type="entry name" value="CARBOXYPEPT_SER_SER"/>
    <property type="match status" value="1"/>
</dbReference>
<keyword evidence="6" id="KW-0732">Signal</keyword>
<dbReference type="EMBL" id="JAJAGQ010000024">
    <property type="protein sequence ID" value="KAJ8527076.1"/>
    <property type="molecule type" value="Genomic_DNA"/>
</dbReference>
<evidence type="ECO:0000256" key="9">
    <source>
        <dbReference type="ARBA" id="ARBA00023180"/>
    </source>
</evidence>
<dbReference type="AlphaFoldDB" id="A0A9Q1QUV6"/>
<evidence type="ECO:0000256" key="11">
    <source>
        <dbReference type="SAM" id="Phobius"/>
    </source>
</evidence>
<dbReference type="InterPro" id="IPR018202">
    <property type="entry name" value="Ser_caboxypep_ser_AS"/>
</dbReference>
<keyword evidence="8" id="KW-1015">Disulfide bond</keyword>
<protein>
    <recommendedName>
        <fullName evidence="10">Carboxypeptidase</fullName>
        <ecNumber evidence="10">3.4.16.-</ecNumber>
    </recommendedName>
</protein>
<keyword evidence="11" id="KW-0812">Transmembrane</keyword>
<keyword evidence="5 10" id="KW-0645">Protease</keyword>
<dbReference type="Proteomes" id="UP001152561">
    <property type="component" value="Unassembled WGS sequence"/>
</dbReference>
<dbReference type="Gene3D" id="3.40.50.11320">
    <property type="match status" value="1"/>
</dbReference>
<dbReference type="InterPro" id="IPR001563">
    <property type="entry name" value="Peptidase_S10"/>
</dbReference>
<dbReference type="PROSITE" id="PS00560">
    <property type="entry name" value="CARBOXYPEPT_SER_HIS"/>
    <property type="match status" value="1"/>
</dbReference>
<comment type="similarity">
    <text evidence="2 10">Belongs to the peptidase S10 family.</text>
</comment>
<proteinExistence type="inferred from homology"/>
<dbReference type="EC" id="3.4.16.-" evidence="10"/>
<evidence type="ECO:0000256" key="1">
    <source>
        <dbReference type="ARBA" id="ARBA00004613"/>
    </source>
</evidence>
<dbReference type="PANTHER" id="PTHR11802:SF25">
    <property type="entry name" value="SERINE CARBOXYPEPTIDASE 24"/>
    <property type="match status" value="1"/>
</dbReference>
<dbReference type="PANTHER" id="PTHR11802">
    <property type="entry name" value="SERINE PROTEASE FAMILY S10 SERINE CARBOXYPEPTIDASE"/>
    <property type="match status" value="1"/>
</dbReference>